<keyword evidence="2" id="KW-1185">Reference proteome</keyword>
<feature type="non-terminal residue" evidence="1">
    <location>
        <position position="1"/>
    </location>
</feature>
<name>A0AA86VHT2_9FABA</name>
<evidence type="ECO:0000313" key="1">
    <source>
        <dbReference type="EMBL" id="CAJ1964912.1"/>
    </source>
</evidence>
<accession>A0AA86VHT2</accession>
<sequence>IRNHSGFLIVDYFCFNVAFVEPKSIDEALQDEYWIQLCKRNKISSKRITQVEYCGRTGWWHVMD</sequence>
<gene>
    <name evidence="1" type="ORF">AYBTSS11_LOCUS20568</name>
</gene>
<dbReference type="Gramene" id="rna-AYBTSS11_LOCUS20568">
    <property type="protein sequence ID" value="CAJ1964912.1"/>
    <property type="gene ID" value="gene-AYBTSS11_LOCUS20568"/>
</dbReference>
<evidence type="ECO:0000313" key="2">
    <source>
        <dbReference type="Proteomes" id="UP001189624"/>
    </source>
</evidence>
<protein>
    <submittedName>
        <fullName evidence="1">Uncharacterized protein</fullName>
    </submittedName>
</protein>
<reference evidence="1" key="1">
    <citation type="submission" date="2023-10" db="EMBL/GenBank/DDBJ databases">
        <authorList>
            <person name="Domelevo Entfellner J.-B."/>
        </authorList>
    </citation>
    <scope>NUCLEOTIDE SEQUENCE</scope>
</reference>
<feature type="non-terminal residue" evidence="1">
    <location>
        <position position="64"/>
    </location>
</feature>
<dbReference type="Proteomes" id="UP001189624">
    <property type="component" value="Chromosome 6"/>
</dbReference>
<proteinExistence type="predicted"/>
<dbReference type="EMBL" id="OY731403">
    <property type="protein sequence ID" value="CAJ1964912.1"/>
    <property type="molecule type" value="Genomic_DNA"/>
</dbReference>
<dbReference type="AlphaFoldDB" id="A0AA86VHT2"/>
<organism evidence="1 2">
    <name type="scientific">Sphenostylis stenocarpa</name>
    <dbReference type="NCBI Taxonomy" id="92480"/>
    <lineage>
        <taxon>Eukaryota</taxon>
        <taxon>Viridiplantae</taxon>
        <taxon>Streptophyta</taxon>
        <taxon>Embryophyta</taxon>
        <taxon>Tracheophyta</taxon>
        <taxon>Spermatophyta</taxon>
        <taxon>Magnoliopsida</taxon>
        <taxon>eudicotyledons</taxon>
        <taxon>Gunneridae</taxon>
        <taxon>Pentapetalae</taxon>
        <taxon>rosids</taxon>
        <taxon>fabids</taxon>
        <taxon>Fabales</taxon>
        <taxon>Fabaceae</taxon>
        <taxon>Papilionoideae</taxon>
        <taxon>50 kb inversion clade</taxon>
        <taxon>NPAAA clade</taxon>
        <taxon>indigoferoid/millettioid clade</taxon>
        <taxon>Phaseoleae</taxon>
        <taxon>Sphenostylis</taxon>
    </lineage>
</organism>